<name>A0A2P8FQR2_9BACT</name>
<protein>
    <submittedName>
        <fullName evidence="2">Uncharacterized protein</fullName>
    </submittedName>
</protein>
<keyword evidence="3" id="KW-1185">Reference proteome</keyword>
<feature type="signal peptide" evidence="1">
    <location>
        <begin position="1"/>
        <end position="22"/>
    </location>
</feature>
<evidence type="ECO:0000256" key="1">
    <source>
        <dbReference type="SAM" id="SignalP"/>
    </source>
</evidence>
<evidence type="ECO:0000313" key="3">
    <source>
        <dbReference type="Proteomes" id="UP000240978"/>
    </source>
</evidence>
<feature type="chain" id="PRO_5015153430" evidence="1">
    <location>
        <begin position="23"/>
        <end position="267"/>
    </location>
</feature>
<gene>
    <name evidence="2" type="ORF">CLV42_11654</name>
</gene>
<dbReference type="EMBL" id="PYGK01000016">
    <property type="protein sequence ID" value="PSL24068.1"/>
    <property type="molecule type" value="Genomic_DNA"/>
</dbReference>
<proteinExistence type="predicted"/>
<evidence type="ECO:0000313" key="2">
    <source>
        <dbReference type="EMBL" id="PSL24068.1"/>
    </source>
</evidence>
<keyword evidence="1" id="KW-0732">Signal</keyword>
<accession>A0A2P8FQR2</accession>
<dbReference type="OrthoDB" id="654264at2"/>
<organism evidence="2 3">
    <name type="scientific">Chitinophaga ginsengisoli</name>
    <dbReference type="NCBI Taxonomy" id="363837"/>
    <lineage>
        <taxon>Bacteria</taxon>
        <taxon>Pseudomonadati</taxon>
        <taxon>Bacteroidota</taxon>
        <taxon>Chitinophagia</taxon>
        <taxon>Chitinophagales</taxon>
        <taxon>Chitinophagaceae</taxon>
        <taxon>Chitinophaga</taxon>
    </lineage>
</organism>
<dbReference type="RefSeq" id="WP_106605153.1">
    <property type="nucleotide sequence ID" value="NZ_PYGK01000016.1"/>
</dbReference>
<dbReference type="AlphaFoldDB" id="A0A2P8FQR2"/>
<dbReference type="Proteomes" id="UP000240978">
    <property type="component" value="Unassembled WGS sequence"/>
</dbReference>
<sequence>MKSRYLSLCGLIICLSFSTVHAQDIISADSLSKAIRKIDVEEELIQENEQLRHMVDSLDRGLNNWRYRALAVIDESRYEIKLYQLLYAIETAKNVNDGDIYKWFGKMLTVDYKANGEVDKLHIRADSYYLDAGYADKKSLKYRLFRAIEEKSIVSSYPVTSRLIIQQKLLLKDTTEVGLATVDPMGIRRIEFPQLSSKAIPLEEKQRKADQLLNFIMTVSGSKPFERYSFPTYQSLEKKEVPNKDINKLLKIRYSYILYLKKQYEKM</sequence>
<reference evidence="2 3" key="1">
    <citation type="submission" date="2018-03" db="EMBL/GenBank/DDBJ databases">
        <title>Genomic Encyclopedia of Archaeal and Bacterial Type Strains, Phase II (KMG-II): from individual species to whole genera.</title>
        <authorList>
            <person name="Goeker M."/>
        </authorList>
    </citation>
    <scope>NUCLEOTIDE SEQUENCE [LARGE SCALE GENOMIC DNA]</scope>
    <source>
        <strain evidence="2 3">DSM 18107</strain>
    </source>
</reference>
<comment type="caution">
    <text evidence="2">The sequence shown here is derived from an EMBL/GenBank/DDBJ whole genome shotgun (WGS) entry which is preliminary data.</text>
</comment>